<protein>
    <submittedName>
        <fullName evidence="2">Uncharacterized protein</fullName>
    </submittedName>
</protein>
<evidence type="ECO:0000313" key="3">
    <source>
        <dbReference type="Proteomes" id="UP000638263"/>
    </source>
</evidence>
<evidence type="ECO:0000313" key="2">
    <source>
        <dbReference type="EMBL" id="GGL20719.1"/>
    </source>
</evidence>
<feature type="region of interest" description="Disordered" evidence="1">
    <location>
        <begin position="1"/>
        <end position="24"/>
    </location>
</feature>
<reference evidence="2" key="2">
    <citation type="submission" date="2020-09" db="EMBL/GenBank/DDBJ databases">
        <authorList>
            <person name="Sun Q."/>
            <person name="Zhou Y."/>
        </authorList>
    </citation>
    <scope>NUCLEOTIDE SEQUENCE</scope>
    <source>
        <strain evidence="2">CGMCC 4.3508</strain>
    </source>
</reference>
<gene>
    <name evidence="2" type="ORF">GCM10011588_39470</name>
</gene>
<dbReference type="AlphaFoldDB" id="A0A917VWC1"/>
<accession>A0A917VWC1</accession>
<reference evidence="2" key="1">
    <citation type="journal article" date="2014" name="Int. J. Syst. Evol. Microbiol.">
        <title>Complete genome sequence of Corynebacterium casei LMG S-19264T (=DSM 44701T), isolated from a smear-ripened cheese.</title>
        <authorList>
            <consortium name="US DOE Joint Genome Institute (JGI-PGF)"/>
            <person name="Walter F."/>
            <person name="Albersmeier A."/>
            <person name="Kalinowski J."/>
            <person name="Ruckert C."/>
        </authorList>
    </citation>
    <scope>NUCLEOTIDE SEQUENCE</scope>
    <source>
        <strain evidence="2">CGMCC 4.3508</strain>
    </source>
</reference>
<keyword evidence="3" id="KW-1185">Reference proteome</keyword>
<evidence type="ECO:0000256" key="1">
    <source>
        <dbReference type="SAM" id="MobiDB-lite"/>
    </source>
</evidence>
<proteinExistence type="predicted"/>
<dbReference type="EMBL" id="BMMH01000007">
    <property type="protein sequence ID" value="GGL20719.1"/>
    <property type="molecule type" value="Genomic_DNA"/>
</dbReference>
<feature type="compositionally biased region" description="Basic and acidic residues" evidence="1">
    <location>
        <begin position="9"/>
        <end position="18"/>
    </location>
</feature>
<comment type="caution">
    <text evidence="2">The sequence shown here is derived from an EMBL/GenBank/DDBJ whole genome shotgun (WGS) entry which is preliminary data.</text>
</comment>
<dbReference type="Proteomes" id="UP000638263">
    <property type="component" value="Unassembled WGS sequence"/>
</dbReference>
<name>A0A917VWC1_9NOCA</name>
<organism evidence="2 3">
    <name type="scientific">Nocardia jinanensis</name>
    <dbReference type="NCBI Taxonomy" id="382504"/>
    <lineage>
        <taxon>Bacteria</taxon>
        <taxon>Bacillati</taxon>
        <taxon>Actinomycetota</taxon>
        <taxon>Actinomycetes</taxon>
        <taxon>Mycobacteriales</taxon>
        <taxon>Nocardiaceae</taxon>
        <taxon>Nocardia</taxon>
    </lineage>
</organism>
<sequence>MKVAQFGRSLDDRTRAEDWQAPASKLEHDLISEKFSHKGHDEPVIPARPAS</sequence>